<dbReference type="PROSITE" id="PS50102">
    <property type="entry name" value="RRM"/>
    <property type="match status" value="2"/>
</dbReference>
<evidence type="ECO:0000256" key="1">
    <source>
        <dbReference type="ARBA" id="ARBA00004123"/>
    </source>
</evidence>
<feature type="compositionally biased region" description="Basic and acidic residues" evidence="5">
    <location>
        <begin position="27"/>
        <end position="48"/>
    </location>
</feature>
<dbReference type="CDD" id="cd21546">
    <property type="entry name" value="SPOC_FPA-like"/>
    <property type="match status" value="1"/>
</dbReference>
<comment type="caution">
    <text evidence="7">The sequence shown here is derived from an EMBL/GenBank/DDBJ whole genome shotgun (WGS) entry which is preliminary data.</text>
</comment>
<dbReference type="InterPro" id="IPR000504">
    <property type="entry name" value="RRM_dom"/>
</dbReference>
<name>A0A8J5GYQ8_ZINOF</name>
<dbReference type="InterPro" id="IPR012677">
    <property type="entry name" value="Nucleotide-bd_a/b_plait_sf"/>
</dbReference>
<accession>A0A8J5GYQ8</accession>
<evidence type="ECO:0000259" key="6">
    <source>
        <dbReference type="PROSITE" id="PS50102"/>
    </source>
</evidence>
<dbReference type="GO" id="GO:0003723">
    <property type="term" value="F:RNA binding"/>
    <property type="evidence" value="ECO:0007669"/>
    <property type="project" value="UniProtKB-UniRule"/>
</dbReference>
<feature type="region of interest" description="Disordered" evidence="5">
    <location>
        <begin position="243"/>
        <end position="269"/>
    </location>
</feature>
<feature type="compositionally biased region" description="Polar residues" evidence="5">
    <location>
        <begin position="841"/>
        <end position="861"/>
    </location>
</feature>
<dbReference type="EMBL" id="JACMSC010000007">
    <property type="protein sequence ID" value="KAG6515772.1"/>
    <property type="molecule type" value="Genomic_DNA"/>
</dbReference>
<feature type="region of interest" description="Disordered" evidence="5">
    <location>
        <begin position="876"/>
        <end position="906"/>
    </location>
</feature>
<dbReference type="InterPro" id="IPR035979">
    <property type="entry name" value="RBD_domain_sf"/>
</dbReference>
<dbReference type="PANTHER" id="PTHR23189">
    <property type="entry name" value="RNA RECOGNITION MOTIF-CONTAINING"/>
    <property type="match status" value="1"/>
</dbReference>
<dbReference type="SUPFAM" id="SSF54928">
    <property type="entry name" value="RNA-binding domain, RBD"/>
    <property type="match status" value="2"/>
</dbReference>
<feature type="compositionally biased region" description="Pro residues" evidence="5">
    <location>
        <begin position="795"/>
        <end position="805"/>
    </location>
</feature>
<dbReference type="CDD" id="cd00590">
    <property type="entry name" value="RRM_SF"/>
    <property type="match status" value="2"/>
</dbReference>
<organism evidence="7 8">
    <name type="scientific">Zingiber officinale</name>
    <name type="common">Ginger</name>
    <name type="synonym">Amomum zingiber</name>
    <dbReference type="NCBI Taxonomy" id="94328"/>
    <lineage>
        <taxon>Eukaryota</taxon>
        <taxon>Viridiplantae</taxon>
        <taxon>Streptophyta</taxon>
        <taxon>Embryophyta</taxon>
        <taxon>Tracheophyta</taxon>
        <taxon>Spermatophyta</taxon>
        <taxon>Magnoliopsida</taxon>
        <taxon>Liliopsida</taxon>
        <taxon>Zingiberales</taxon>
        <taxon>Zingiberaceae</taxon>
        <taxon>Zingiber</taxon>
    </lineage>
</organism>
<protein>
    <recommendedName>
        <fullName evidence="6">RRM domain-containing protein</fullName>
    </recommendedName>
</protein>
<keyword evidence="2 4" id="KW-0694">RNA-binding</keyword>
<feature type="region of interest" description="Disordered" evidence="5">
    <location>
        <begin position="839"/>
        <end position="861"/>
    </location>
</feature>
<keyword evidence="3" id="KW-0539">Nucleus</keyword>
<feature type="domain" description="RRM" evidence="6">
    <location>
        <begin position="56"/>
        <end position="128"/>
    </location>
</feature>
<evidence type="ECO:0000256" key="5">
    <source>
        <dbReference type="SAM" id="MobiDB-lite"/>
    </source>
</evidence>
<dbReference type="Pfam" id="PF07744">
    <property type="entry name" value="SPOC"/>
    <property type="match status" value="1"/>
</dbReference>
<evidence type="ECO:0000256" key="4">
    <source>
        <dbReference type="PROSITE-ProRule" id="PRU00176"/>
    </source>
</evidence>
<evidence type="ECO:0000256" key="3">
    <source>
        <dbReference type="ARBA" id="ARBA00023242"/>
    </source>
</evidence>
<proteinExistence type="predicted"/>
<feature type="compositionally biased region" description="Low complexity" evidence="5">
    <location>
        <begin position="1005"/>
        <end position="1025"/>
    </location>
</feature>
<feature type="domain" description="RRM" evidence="6">
    <location>
        <begin position="275"/>
        <end position="349"/>
    </location>
</feature>
<reference evidence="7 8" key="1">
    <citation type="submission" date="2020-08" db="EMBL/GenBank/DDBJ databases">
        <title>Plant Genome Project.</title>
        <authorList>
            <person name="Zhang R.-G."/>
        </authorList>
    </citation>
    <scope>NUCLEOTIDE SEQUENCE [LARGE SCALE GENOMIC DNA]</scope>
    <source>
        <tissue evidence="7">Rhizome</tissue>
    </source>
</reference>
<gene>
    <name evidence="7" type="ORF">ZIOFF_026202</name>
</gene>
<evidence type="ECO:0000313" key="7">
    <source>
        <dbReference type="EMBL" id="KAG6515772.1"/>
    </source>
</evidence>
<evidence type="ECO:0000313" key="8">
    <source>
        <dbReference type="Proteomes" id="UP000734854"/>
    </source>
</evidence>
<sequence>MVSFRSVDASTCFHRVFAAFPPSTGRGGRDRTNSDRMPRLEEKGRRSGWDVAPPSRHLWVGNLSRRVSQNNLYEHFLRFGDIDNIAYTPGRSYAFVNYKKEDDATIAFKGLQGCIVAGNPLRIEFAKEVATLPPLLTWTAPSSMVLMQPSIASHQLLTSELVFQRSCSSDAPQEQGAMSTGSTAGLLPLLLVFPPLLHAPVVQQTTFLQRHCRQSPMTEDRGSVSSLDDEYSLRKDARYSVDQRESLLRRDSRAHSPSPEKTYEKNKRDDSTEPSAVLWIGFPVFLNVEENDLRRAFSPFGEIISISTFRGRSYAFVRYRSIVAACRAKEALHGKLFNNPRVHICFAKSDSTDSERNLSNAPLSQRLKSNSLSGLSSVEPSKRSRDYDSHIGDFLTSPRDAKFLRANDTKFIGLGKNLIRPDAVPGSNLGSNNERIWFHDFSSERKMPGELCGHYRRSPTAERAGWWRDASFEPRQRSPLPDDSLGMEDGSFRSAKKAKVDLFSDGELPEYPYSFQSNKKEKVHPFSDRELPEYPFSDLDQRKHDFGRTKFLPSLPYDSALNKDYESVPFDHNYLAPQSLKNMNGPFADRDDSRSLFDHLNTGPGAFPFDSANLQKPIPEHHQPPRILDWKWEGTISKGGTPVCRVRCFPVGKVLDFILPEFLNCTARTSLDMLANHYYQATSSWVVFFVPETDADIAFYNEFMHYLGEKQRAAVAKLEEKVTLFLVPPSEFSQQVLKVPGKVSISGVILKFQHNFSSLQPLEVTEAKQLPFANRRSPDLRTFSKSQNYSNPSMAPLPPPLPYSPPQKLSDHLPYSGSIQPMEKLPNYHEASRHDRWWSLNPATSPNRSSQLHNPSSDGGSFTASAALHIARSATADPHLGNNKISQGSPSSNYAPETSSVPLHNSKFPTQVGTKLQVSSNVPLPLEPQQLTELAALLGQYKQLGQVPSISTDGQNKLTKLLQIDNSHSITPVMHSQASDPHSLNSVTPMYSAFPSSSLGAQVNQVPQNHQPQSNVSSVQTVTNSGHQNEQEETEADPQKRLQATLQLAAALLQQIQQQSKSTDQP</sequence>
<dbReference type="InterPro" id="IPR012921">
    <property type="entry name" value="SPOC_C"/>
</dbReference>
<evidence type="ECO:0000256" key="2">
    <source>
        <dbReference type="ARBA" id="ARBA00022884"/>
    </source>
</evidence>
<feature type="region of interest" description="Disordered" evidence="5">
    <location>
        <begin position="775"/>
        <end position="822"/>
    </location>
</feature>
<feature type="region of interest" description="Disordered" evidence="5">
    <location>
        <begin position="1005"/>
        <end position="1043"/>
    </location>
</feature>
<feature type="compositionally biased region" description="Polar residues" evidence="5">
    <location>
        <begin position="883"/>
        <end position="906"/>
    </location>
</feature>
<dbReference type="Gene3D" id="3.30.70.330">
    <property type="match status" value="2"/>
</dbReference>
<dbReference type="Pfam" id="PF00076">
    <property type="entry name" value="RRM_1"/>
    <property type="match status" value="2"/>
</dbReference>
<dbReference type="GO" id="GO:0005634">
    <property type="term" value="C:nucleus"/>
    <property type="evidence" value="ECO:0007669"/>
    <property type="project" value="UniProtKB-SubCell"/>
</dbReference>
<feature type="region of interest" description="Disordered" evidence="5">
    <location>
        <begin position="24"/>
        <end position="48"/>
    </location>
</feature>
<feature type="compositionally biased region" description="Basic and acidic residues" evidence="5">
    <location>
        <begin position="243"/>
        <end position="254"/>
    </location>
</feature>
<dbReference type="SMART" id="SM00360">
    <property type="entry name" value="RRM"/>
    <property type="match status" value="2"/>
</dbReference>
<comment type="subcellular location">
    <subcellularLocation>
        <location evidence="1">Nucleus</location>
    </subcellularLocation>
</comment>
<keyword evidence="8" id="KW-1185">Reference proteome</keyword>
<dbReference type="Proteomes" id="UP000734854">
    <property type="component" value="Unassembled WGS sequence"/>
</dbReference>
<dbReference type="AlphaFoldDB" id="A0A8J5GYQ8"/>